<dbReference type="EMBL" id="BMKU01000001">
    <property type="protein sequence ID" value="GGG83607.1"/>
    <property type="molecule type" value="Genomic_DNA"/>
</dbReference>
<name>A0ABQ1X9A2_9MICC</name>
<dbReference type="Proteomes" id="UP000596938">
    <property type="component" value="Unassembled WGS sequence"/>
</dbReference>
<dbReference type="RefSeq" id="WP_188808636.1">
    <property type="nucleotide sequence ID" value="NZ_BAAAWV010000001.1"/>
</dbReference>
<accession>A0ABQ1X9A2</accession>
<comment type="caution">
    <text evidence="1">The sequence shown here is derived from an EMBL/GenBank/DDBJ whole genome shotgun (WGS) entry which is preliminary data.</text>
</comment>
<organism evidence="1 2">
    <name type="scientific">Pseudarthrobacter polychromogenes</name>
    <dbReference type="NCBI Taxonomy" id="1676"/>
    <lineage>
        <taxon>Bacteria</taxon>
        <taxon>Bacillati</taxon>
        <taxon>Actinomycetota</taxon>
        <taxon>Actinomycetes</taxon>
        <taxon>Micrococcales</taxon>
        <taxon>Micrococcaceae</taxon>
        <taxon>Pseudarthrobacter</taxon>
    </lineage>
</organism>
<sequence>MAAPSGAFLFARVQTQIQGLAHLWPGNVFDTNVPTTLPKDASGYIRPYVVIFAGAPTDLPGERDLTMLTDVDISDFRFQTNCTGPTGSHSRVLADQVRLALTNLPIGAGFIKPDPDGFRTDVIADNQVTPARFYMPLMWRLTTN</sequence>
<gene>
    <name evidence="1" type="ORF">GCM10011577_01330</name>
</gene>
<evidence type="ECO:0000313" key="1">
    <source>
        <dbReference type="EMBL" id="GGG83607.1"/>
    </source>
</evidence>
<proteinExistence type="predicted"/>
<protein>
    <recommendedName>
        <fullName evidence="3">DUF3168 domain-containing protein</fullName>
    </recommendedName>
</protein>
<keyword evidence="2" id="KW-1185">Reference proteome</keyword>
<reference evidence="2" key="1">
    <citation type="journal article" date="2019" name="Int. J. Syst. Evol. Microbiol.">
        <title>The Global Catalogue of Microorganisms (GCM) 10K type strain sequencing project: providing services to taxonomists for standard genome sequencing and annotation.</title>
        <authorList>
            <consortium name="The Broad Institute Genomics Platform"/>
            <consortium name="The Broad Institute Genome Sequencing Center for Infectious Disease"/>
            <person name="Wu L."/>
            <person name="Ma J."/>
        </authorList>
    </citation>
    <scope>NUCLEOTIDE SEQUENCE [LARGE SCALE GENOMIC DNA]</scope>
    <source>
        <strain evidence="2">CGMCC 1.1927</strain>
    </source>
</reference>
<evidence type="ECO:0000313" key="2">
    <source>
        <dbReference type="Proteomes" id="UP000596938"/>
    </source>
</evidence>
<evidence type="ECO:0008006" key="3">
    <source>
        <dbReference type="Google" id="ProtNLM"/>
    </source>
</evidence>